<dbReference type="GO" id="GO:0016485">
    <property type="term" value="P:protein processing"/>
    <property type="evidence" value="ECO:0007669"/>
    <property type="project" value="UniProtKB-ARBA"/>
</dbReference>
<evidence type="ECO:0000313" key="11">
    <source>
        <dbReference type="Proteomes" id="UP000292052"/>
    </source>
</evidence>
<organism evidence="10 11">
    <name type="scientific">Asbolus verrucosus</name>
    <name type="common">Desert ironclad beetle</name>
    <dbReference type="NCBI Taxonomy" id="1661398"/>
    <lineage>
        <taxon>Eukaryota</taxon>
        <taxon>Metazoa</taxon>
        <taxon>Ecdysozoa</taxon>
        <taxon>Arthropoda</taxon>
        <taxon>Hexapoda</taxon>
        <taxon>Insecta</taxon>
        <taxon>Pterygota</taxon>
        <taxon>Neoptera</taxon>
        <taxon>Endopterygota</taxon>
        <taxon>Coleoptera</taxon>
        <taxon>Polyphaga</taxon>
        <taxon>Cucujiformia</taxon>
        <taxon>Tenebrionidae</taxon>
        <taxon>Pimeliinae</taxon>
        <taxon>Asbolus</taxon>
    </lineage>
</organism>
<dbReference type="InterPro" id="IPR009003">
    <property type="entry name" value="Peptidase_S1_PA"/>
</dbReference>
<evidence type="ECO:0000256" key="2">
    <source>
        <dbReference type="ARBA" id="ARBA00007664"/>
    </source>
</evidence>
<gene>
    <name evidence="10" type="ORF">BDFB_012269</name>
</gene>
<comment type="similarity">
    <text evidence="2">Belongs to the peptidase S1 family.</text>
</comment>
<proteinExistence type="inferred from homology"/>
<evidence type="ECO:0000256" key="1">
    <source>
        <dbReference type="ARBA" id="ARBA00004613"/>
    </source>
</evidence>
<dbReference type="PROSITE" id="PS00134">
    <property type="entry name" value="TRYPSIN_HIS"/>
    <property type="match status" value="1"/>
</dbReference>
<dbReference type="AlphaFoldDB" id="A0A482WBX7"/>
<dbReference type="SUPFAM" id="SSF50494">
    <property type="entry name" value="Trypsin-like serine proteases"/>
    <property type="match status" value="1"/>
</dbReference>
<dbReference type="EMBL" id="QDEB01005490">
    <property type="protein sequence ID" value="RZC42732.1"/>
    <property type="molecule type" value="Genomic_DNA"/>
</dbReference>
<dbReference type="GO" id="GO:0005576">
    <property type="term" value="C:extracellular region"/>
    <property type="evidence" value="ECO:0007669"/>
    <property type="project" value="UniProtKB-SubCell"/>
</dbReference>
<dbReference type="PRINTS" id="PR00722">
    <property type="entry name" value="CHYMOTRYPSIN"/>
</dbReference>
<sequence length="238" mass="25297">MGSPIDGRIVNGTDVQEGEIPYIVSIRIADSHDCGGSILDERHVLTAAHCVTGLSTSYFSVQYGVTKISSGANATNVVPVSKVMAHEFYTPGHGYKNDIAVVKLATPMTFGANVQPVKLPQIFNATPENAVALLSGWGTPYSGGWRMTNLQKFNINVYTDEDCETIHAESGPTNRNYHICAGVPEGGKGQCNGDSGGPLTVNGIQVGIVSWSVKPCTKIGYPGVFTKIRDLGTIPQLK</sequence>
<evidence type="ECO:0000256" key="3">
    <source>
        <dbReference type="ARBA" id="ARBA00022525"/>
    </source>
</evidence>
<evidence type="ECO:0000256" key="7">
    <source>
        <dbReference type="ARBA" id="ARBA00023157"/>
    </source>
</evidence>
<reference evidence="10 11" key="1">
    <citation type="submission" date="2017-03" db="EMBL/GenBank/DDBJ databases">
        <title>Genome of the blue death feigning beetle - Asbolus verrucosus.</title>
        <authorList>
            <person name="Rider S.D."/>
        </authorList>
    </citation>
    <scope>NUCLEOTIDE SEQUENCE [LARGE SCALE GENOMIC DNA]</scope>
    <source>
        <strain evidence="10">Butters</strain>
        <tissue evidence="10">Head and leg muscle</tissue>
    </source>
</reference>
<dbReference type="InterPro" id="IPR050430">
    <property type="entry name" value="Peptidase_S1"/>
</dbReference>
<protein>
    <submittedName>
        <fullName evidence="10">Trypsin and/or DUF1986 domain containing protein</fullName>
    </submittedName>
</protein>
<dbReference type="FunFam" id="2.40.10.10:FF:000047">
    <property type="entry name" value="Trypsin eta"/>
    <property type="match status" value="1"/>
</dbReference>
<evidence type="ECO:0000256" key="5">
    <source>
        <dbReference type="ARBA" id="ARBA00022801"/>
    </source>
</evidence>
<dbReference type="InterPro" id="IPR043504">
    <property type="entry name" value="Peptidase_S1_PA_chymotrypsin"/>
</dbReference>
<dbReference type="PANTHER" id="PTHR24276:SF98">
    <property type="entry name" value="FI18310P1-RELATED"/>
    <property type="match status" value="1"/>
</dbReference>
<dbReference type="PROSITE" id="PS00135">
    <property type="entry name" value="TRYPSIN_SER"/>
    <property type="match status" value="1"/>
</dbReference>
<comment type="subcellular location">
    <subcellularLocation>
        <location evidence="1">Secreted</location>
    </subcellularLocation>
</comment>
<keyword evidence="4 8" id="KW-0645">Protease</keyword>
<dbReference type="OrthoDB" id="8440449at2759"/>
<keyword evidence="5 8" id="KW-0378">Hydrolase</keyword>
<dbReference type="Pfam" id="PF00089">
    <property type="entry name" value="Trypsin"/>
    <property type="match status" value="1"/>
</dbReference>
<dbReference type="InterPro" id="IPR001254">
    <property type="entry name" value="Trypsin_dom"/>
</dbReference>
<dbReference type="GO" id="GO:0004252">
    <property type="term" value="F:serine-type endopeptidase activity"/>
    <property type="evidence" value="ECO:0007669"/>
    <property type="project" value="InterPro"/>
</dbReference>
<dbReference type="PROSITE" id="PS50240">
    <property type="entry name" value="TRYPSIN_DOM"/>
    <property type="match status" value="1"/>
</dbReference>
<dbReference type="CDD" id="cd00190">
    <property type="entry name" value="Tryp_SPc"/>
    <property type="match status" value="1"/>
</dbReference>
<keyword evidence="6 8" id="KW-0720">Serine protease</keyword>
<evidence type="ECO:0000256" key="4">
    <source>
        <dbReference type="ARBA" id="ARBA00022670"/>
    </source>
</evidence>
<accession>A0A482WBX7</accession>
<comment type="caution">
    <text evidence="10">The sequence shown here is derived from an EMBL/GenBank/DDBJ whole genome shotgun (WGS) entry which is preliminary data.</text>
</comment>
<dbReference type="STRING" id="1661398.A0A482WBX7"/>
<evidence type="ECO:0000256" key="6">
    <source>
        <dbReference type="ARBA" id="ARBA00022825"/>
    </source>
</evidence>
<dbReference type="PANTHER" id="PTHR24276">
    <property type="entry name" value="POLYSERASE-RELATED"/>
    <property type="match status" value="1"/>
</dbReference>
<evidence type="ECO:0000259" key="9">
    <source>
        <dbReference type="PROSITE" id="PS50240"/>
    </source>
</evidence>
<evidence type="ECO:0000313" key="10">
    <source>
        <dbReference type="EMBL" id="RZC42732.1"/>
    </source>
</evidence>
<dbReference type="Gene3D" id="2.40.10.10">
    <property type="entry name" value="Trypsin-like serine proteases"/>
    <property type="match status" value="1"/>
</dbReference>
<feature type="domain" description="Peptidase S1" evidence="9">
    <location>
        <begin position="9"/>
        <end position="238"/>
    </location>
</feature>
<keyword evidence="7" id="KW-1015">Disulfide bond</keyword>
<evidence type="ECO:0000256" key="8">
    <source>
        <dbReference type="RuleBase" id="RU363034"/>
    </source>
</evidence>
<dbReference type="InterPro" id="IPR033116">
    <property type="entry name" value="TRYPSIN_SER"/>
</dbReference>
<dbReference type="Proteomes" id="UP000292052">
    <property type="component" value="Unassembled WGS sequence"/>
</dbReference>
<name>A0A482WBX7_ASBVE</name>
<keyword evidence="3" id="KW-0964">Secreted</keyword>
<dbReference type="InterPro" id="IPR018114">
    <property type="entry name" value="TRYPSIN_HIS"/>
</dbReference>
<keyword evidence="11" id="KW-1185">Reference proteome</keyword>
<dbReference type="SMART" id="SM00020">
    <property type="entry name" value="Tryp_SPc"/>
    <property type="match status" value="1"/>
</dbReference>
<dbReference type="InterPro" id="IPR001314">
    <property type="entry name" value="Peptidase_S1A"/>
</dbReference>